<evidence type="ECO:0000313" key="10">
    <source>
        <dbReference type="Proteomes" id="UP001152803"/>
    </source>
</evidence>
<keyword evidence="7" id="KW-0175">Coiled coil</keyword>
<protein>
    <recommendedName>
        <fullName evidence="6">Cilia- and flagella-associated protein 91</fullName>
    </recommendedName>
</protein>
<feature type="domain" description="CFAP91" evidence="8">
    <location>
        <begin position="7"/>
        <end position="63"/>
    </location>
</feature>
<dbReference type="InterPro" id="IPR032840">
    <property type="entry name" value="CFAP91_dom"/>
</dbReference>
<evidence type="ECO:0000256" key="6">
    <source>
        <dbReference type="ARBA" id="ARBA00029555"/>
    </source>
</evidence>
<organism evidence="9 10">
    <name type="scientific">Conger conger</name>
    <name type="common">Conger eel</name>
    <name type="synonym">Muraena conger</name>
    <dbReference type="NCBI Taxonomy" id="82655"/>
    <lineage>
        <taxon>Eukaryota</taxon>
        <taxon>Metazoa</taxon>
        <taxon>Chordata</taxon>
        <taxon>Craniata</taxon>
        <taxon>Vertebrata</taxon>
        <taxon>Euteleostomi</taxon>
        <taxon>Actinopterygii</taxon>
        <taxon>Neopterygii</taxon>
        <taxon>Teleostei</taxon>
        <taxon>Anguilliformes</taxon>
        <taxon>Congridae</taxon>
        <taxon>Conger</taxon>
    </lineage>
</organism>
<feature type="coiled-coil region" evidence="7">
    <location>
        <begin position="217"/>
        <end position="244"/>
    </location>
</feature>
<dbReference type="OrthoDB" id="567787at2759"/>
<evidence type="ECO:0000259" key="8">
    <source>
        <dbReference type="Pfam" id="PF14738"/>
    </source>
</evidence>
<keyword evidence="3" id="KW-0206">Cytoskeleton</keyword>
<dbReference type="PANTHER" id="PTHR22455:SF10">
    <property type="entry name" value="CILIA- AND FLAGELLA-ASSOCIATED PROTEIN 91"/>
    <property type="match status" value="1"/>
</dbReference>
<name>A0A9Q1DWX6_CONCO</name>
<dbReference type="Pfam" id="PF14738">
    <property type="entry name" value="CFAP91"/>
    <property type="match status" value="1"/>
</dbReference>
<evidence type="ECO:0000256" key="2">
    <source>
        <dbReference type="ARBA" id="ARBA00022490"/>
    </source>
</evidence>
<accession>A0A9Q1DWX6</accession>
<evidence type="ECO:0000256" key="5">
    <source>
        <dbReference type="ARBA" id="ARBA00029468"/>
    </source>
</evidence>
<comment type="subcellular location">
    <subcellularLocation>
        <location evidence="1">Cytoplasm</location>
        <location evidence="1">Cytoskeleton</location>
        <location evidence="1">Cilium axoneme</location>
    </subcellularLocation>
</comment>
<gene>
    <name evidence="9" type="ORF">COCON_G00055930</name>
</gene>
<dbReference type="PANTHER" id="PTHR22455">
    <property type="entry name" value="CILIA- AND FLAGELLA-ASSOCIATED PROTEIN 91"/>
    <property type="match status" value="1"/>
</dbReference>
<dbReference type="InterPro" id="IPR026720">
    <property type="entry name" value="CFAP91"/>
</dbReference>
<evidence type="ECO:0000256" key="3">
    <source>
        <dbReference type="ARBA" id="ARBA00023212"/>
    </source>
</evidence>
<sequence>MEVGLWRLQEKRLALLTQVITQREERQQQLLVKHLDSHFARRQHQKEAKIKRIRQDYILSIRRLMEKRRNVEGKLRRSGVVERYCSCGPQVHYPGSAMGRLPHGDSDRDSVTSWLQNTYEGLLLLESTLPPSVTEPCIRAPKPRSGKGFVKRADRREMELIRTHEELKERKTKVEEKKLLRFLYKIEKPAPRPPTPAITPPPAMYDRKERRMDLIQELRSTHALQQEEQELQQAETQNILALQRQRELHRHKALAAGALQAGVAGGVMADMLDFLSKELQRLQEERRIHAFTLLAERHRRMREAEESGRRQAEERRRREEDEIFRQVVLVHQATVDLYLEDVILSSIEKTADEQAREEIHKMAEEINDIAYAMEESLTNVRSEEIVAELVYSFLIPEVQKTTVRNRVKATPPTGWGRGRGETLPPLLNCQIRRRRSGAREE</sequence>
<feature type="coiled-coil region" evidence="7">
    <location>
        <begin position="150"/>
        <end position="177"/>
    </location>
</feature>
<proteinExistence type="inferred from homology"/>
<comment type="similarity">
    <text evidence="5">Belongs to the CFAP91 family.</text>
</comment>
<dbReference type="AlphaFoldDB" id="A0A9Q1DWX6"/>
<evidence type="ECO:0000256" key="7">
    <source>
        <dbReference type="SAM" id="Coils"/>
    </source>
</evidence>
<dbReference type="Proteomes" id="UP001152803">
    <property type="component" value="Unassembled WGS sequence"/>
</dbReference>
<evidence type="ECO:0000256" key="1">
    <source>
        <dbReference type="ARBA" id="ARBA00004430"/>
    </source>
</evidence>
<keyword evidence="4" id="KW-0966">Cell projection</keyword>
<dbReference type="EMBL" id="JAFJMO010000003">
    <property type="protein sequence ID" value="KAJ8283074.1"/>
    <property type="molecule type" value="Genomic_DNA"/>
</dbReference>
<comment type="caution">
    <text evidence="9">The sequence shown here is derived from an EMBL/GenBank/DDBJ whole genome shotgun (WGS) entry which is preliminary data.</text>
</comment>
<evidence type="ECO:0000256" key="4">
    <source>
        <dbReference type="ARBA" id="ARBA00023273"/>
    </source>
</evidence>
<evidence type="ECO:0000313" key="9">
    <source>
        <dbReference type="EMBL" id="KAJ8283074.1"/>
    </source>
</evidence>
<feature type="coiled-coil region" evidence="7">
    <location>
        <begin position="295"/>
        <end position="322"/>
    </location>
</feature>
<keyword evidence="10" id="KW-1185">Reference proteome</keyword>
<keyword evidence="2" id="KW-0963">Cytoplasm</keyword>
<dbReference type="GO" id="GO:0005930">
    <property type="term" value="C:axoneme"/>
    <property type="evidence" value="ECO:0007669"/>
    <property type="project" value="UniProtKB-SubCell"/>
</dbReference>
<reference evidence="9" key="1">
    <citation type="journal article" date="2023" name="Science">
        <title>Genome structures resolve the early diversification of teleost fishes.</title>
        <authorList>
            <person name="Parey E."/>
            <person name="Louis A."/>
            <person name="Montfort J."/>
            <person name="Bouchez O."/>
            <person name="Roques C."/>
            <person name="Iampietro C."/>
            <person name="Lluch J."/>
            <person name="Castinel A."/>
            <person name="Donnadieu C."/>
            <person name="Desvignes T."/>
            <person name="Floi Bucao C."/>
            <person name="Jouanno E."/>
            <person name="Wen M."/>
            <person name="Mejri S."/>
            <person name="Dirks R."/>
            <person name="Jansen H."/>
            <person name="Henkel C."/>
            <person name="Chen W.J."/>
            <person name="Zahm M."/>
            <person name="Cabau C."/>
            <person name="Klopp C."/>
            <person name="Thompson A.W."/>
            <person name="Robinson-Rechavi M."/>
            <person name="Braasch I."/>
            <person name="Lecointre G."/>
            <person name="Bobe J."/>
            <person name="Postlethwait J.H."/>
            <person name="Berthelot C."/>
            <person name="Roest Crollius H."/>
            <person name="Guiguen Y."/>
        </authorList>
    </citation>
    <scope>NUCLEOTIDE SEQUENCE</scope>
    <source>
        <strain evidence="9">Concon-B</strain>
    </source>
</reference>